<dbReference type="Proteomes" id="UP000054538">
    <property type="component" value="Unassembled WGS sequence"/>
</dbReference>
<dbReference type="InParanoid" id="A0A0D0DEQ0"/>
<reference evidence="3" key="2">
    <citation type="submission" date="2015-01" db="EMBL/GenBank/DDBJ databases">
        <title>Evolutionary Origins and Diversification of the Mycorrhizal Mutualists.</title>
        <authorList>
            <consortium name="DOE Joint Genome Institute"/>
            <consortium name="Mycorrhizal Genomics Consortium"/>
            <person name="Kohler A."/>
            <person name="Kuo A."/>
            <person name="Nagy L.G."/>
            <person name="Floudas D."/>
            <person name="Copeland A."/>
            <person name="Barry K.W."/>
            <person name="Cichocki N."/>
            <person name="Veneault-Fourrey C."/>
            <person name="LaButti K."/>
            <person name="Lindquist E.A."/>
            <person name="Lipzen A."/>
            <person name="Lundell T."/>
            <person name="Morin E."/>
            <person name="Murat C."/>
            <person name="Riley R."/>
            <person name="Ohm R."/>
            <person name="Sun H."/>
            <person name="Tunlid A."/>
            <person name="Henrissat B."/>
            <person name="Grigoriev I.V."/>
            <person name="Hibbett D.S."/>
            <person name="Martin F."/>
        </authorList>
    </citation>
    <scope>NUCLEOTIDE SEQUENCE [LARGE SCALE GENOMIC DNA]</scope>
    <source>
        <strain evidence="3">Ve08.2h10</strain>
    </source>
</reference>
<evidence type="ECO:0000313" key="2">
    <source>
        <dbReference type="EMBL" id="KIK76050.1"/>
    </source>
</evidence>
<dbReference type="HOGENOM" id="CLU_2292562_0_0_1"/>
<reference evidence="2 3" key="1">
    <citation type="submission" date="2014-04" db="EMBL/GenBank/DDBJ databases">
        <authorList>
            <consortium name="DOE Joint Genome Institute"/>
            <person name="Kuo A."/>
            <person name="Kohler A."/>
            <person name="Jargeat P."/>
            <person name="Nagy L.G."/>
            <person name="Floudas D."/>
            <person name="Copeland A."/>
            <person name="Barry K.W."/>
            <person name="Cichocki N."/>
            <person name="Veneault-Fourrey C."/>
            <person name="LaButti K."/>
            <person name="Lindquist E.A."/>
            <person name="Lipzen A."/>
            <person name="Lundell T."/>
            <person name="Morin E."/>
            <person name="Murat C."/>
            <person name="Sun H."/>
            <person name="Tunlid A."/>
            <person name="Henrissat B."/>
            <person name="Grigoriev I.V."/>
            <person name="Hibbett D.S."/>
            <person name="Martin F."/>
            <person name="Nordberg H.P."/>
            <person name="Cantor M.N."/>
            <person name="Hua S.X."/>
        </authorList>
    </citation>
    <scope>NUCLEOTIDE SEQUENCE [LARGE SCALE GENOMIC DNA]</scope>
    <source>
        <strain evidence="2 3">Ve08.2h10</strain>
    </source>
</reference>
<proteinExistence type="predicted"/>
<feature type="compositionally biased region" description="Polar residues" evidence="1">
    <location>
        <begin position="37"/>
        <end position="63"/>
    </location>
</feature>
<dbReference type="AlphaFoldDB" id="A0A0D0DEQ0"/>
<feature type="region of interest" description="Disordered" evidence="1">
    <location>
        <begin position="1"/>
        <end position="63"/>
    </location>
</feature>
<accession>A0A0D0DEQ0</accession>
<name>A0A0D0DEQ0_9AGAM</name>
<keyword evidence="3" id="KW-1185">Reference proteome</keyword>
<sequence length="101" mass="11249">MAKMKVKPMKLSKGVTRATWEAKQTTRGPVARLTPVRQETPTRKISCSISSSTVHPQGPGSSTPLCSLPDDDSAFEFDHTDTEPIPRLRLPIKTQNDYLRQ</sequence>
<organism evidence="2 3">
    <name type="scientific">Paxillus rubicundulus Ve08.2h10</name>
    <dbReference type="NCBI Taxonomy" id="930991"/>
    <lineage>
        <taxon>Eukaryota</taxon>
        <taxon>Fungi</taxon>
        <taxon>Dikarya</taxon>
        <taxon>Basidiomycota</taxon>
        <taxon>Agaricomycotina</taxon>
        <taxon>Agaricomycetes</taxon>
        <taxon>Agaricomycetidae</taxon>
        <taxon>Boletales</taxon>
        <taxon>Paxilineae</taxon>
        <taxon>Paxillaceae</taxon>
        <taxon>Paxillus</taxon>
    </lineage>
</organism>
<gene>
    <name evidence="2" type="ORF">PAXRUDRAFT_18483</name>
</gene>
<protein>
    <submittedName>
        <fullName evidence="2">Uncharacterized protein</fullName>
    </submittedName>
</protein>
<evidence type="ECO:0000313" key="3">
    <source>
        <dbReference type="Proteomes" id="UP000054538"/>
    </source>
</evidence>
<evidence type="ECO:0000256" key="1">
    <source>
        <dbReference type="SAM" id="MobiDB-lite"/>
    </source>
</evidence>
<dbReference type="EMBL" id="KN827701">
    <property type="protein sequence ID" value="KIK76050.1"/>
    <property type="molecule type" value="Genomic_DNA"/>
</dbReference>
<feature type="compositionally biased region" description="Basic residues" evidence="1">
    <location>
        <begin position="1"/>
        <end position="10"/>
    </location>
</feature>